<accession>A0A811GDX8</accession>
<dbReference type="Pfam" id="PF00196">
    <property type="entry name" value="GerE"/>
    <property type="match status" value="1"/>
</dbReference>
<keyword evidence="2" id="KW-0238">DNA-binding</keyword>
<dbReference type="Pfam" id="PF00072">
    <property type="entry name" value="Response_reg"/>
    <property type="match status" value="1"/>
</dbReference>
<dbReference type="PROSITE" id="PS50043">
    <property type="entry name" value="HTH_LUXR_2"/>
    <property type="match status" value="1"/>
</dbReference>
<dbReference type="RefSeq" id="WP_174559251.1">
    <property type="nucleotide sequence ID" value="NZ_CADDTS010000023.1"/>
</dbReference>
<dbReference type="InterPro" id="IPR036388">
    <property type="entry name" value="WH-like_DNA-bd_sf"/>
</dbReference>
<dbReference type="PRINTS" id="PR00038">
    <property type="entry name" value="HTHLUXR"/>
</dbReference>
<reference evidence="7 8" key="1">
    <citation type="submission" date="2020-02" db="EMBL/GenBank/DDBJ databases">
        <authorList>
            <person name="Chaudhuri R."/>
        </authorList>
    </citation>
    <scope>NUCLEOTIDE SEQUENCE [LARGE SCALE GENOMIC DNA]</scope>
    <source>
        <strain evidence="7">SFB21</strain>
    </source>
</reference>
<dbReference type="AlphaFoldDB" id="A0A811GDX8"/>
<dbReference type="SUPFAM" id="SSF52172">
    <property type="entry name" value="CheY-like"/>
    <property type="match status" value="1"/>
</dbReference>
<evidence type="ECO:0000256" key="1">
    <source>
        <dbReference type="ARBA" id="ARBA00023015"/>
    </source>
</evidence>
<sequence>MLNLNCPLLKPMLVIEDDPNEQKRIHKILKTFGYQENDIYFAQTISSAKEIYQENVIKFLLVDLNLPDGNGIEFIDSVRQMGETEAPIMVLSSWNALETIYNALSVGANGYVLKEKDDIELMFAIRSMLKGEAIIDPTVAKEILKKMRNKGIIPSVDHCDNHIHVKLSQRELEVLTYIANGFSSRETGAEMNISRYTVDVHIKKIYQKLEVNSRTKAIYTAKQIGLLS</sequence>
<evidence type="ECO:0000256" key="2">
    <source>
        <dbReference type="ARBA" id="ARBA00023125"/>
    </source>
</evidence>
<dbReference type="InterPro" id="IPR011006">
    <property type="entry name" value="CheY-like_superfamily"/>
</dbReference>
<dbReference type="EMBL" id="CADDTS010000023">
    <property type="protein sequence ID" value="CAB1213292.1"/>
    <property type="molecule type" value="Genomic_DNA"/>
</dbReference>
<feature type="domain" description="Response regulatory" evidence="6">
    <location>
        <begin position="11"/>
        <end position="129"/>
    </location>
</feature>
<evidence type="ECO:0000259" key="5">
    <source>
        <dbReference type="PROSITE" id="PS50043"/>
    </source>
</evidence>
<dbReference type="CDD" id="cd00156">
    <property type="entry name" value="REC"/>
    <property type="match status" value="1"/>
</dbReference>
<evidence type="ECO:0000256" key="3">
    <source>
        <dbReference type="ARBA" id="ARBA00023163"/>
    </source>
</evidence>
<dbReference type="InterPro" id="IPR001789">
    <property type="entry name" value="Sig_transdc_resp-reg_receiver"/>
</dbReference>
<dbReference type="SMART" id="SM00448">
    <property type="entry name" value="REC"/>
    <property type="match status" value="1"/>
</dbReference>
<proteinExistence type="predicted"/>
<keyword evidence="4" id="KW-0597">Phosphoprotein</keyword>
<dbReference type="Gene3D" id="3.40.50.2300">
    <property type="match status" value="1"/>
</dbReference>
<protein>
    <submittedName>
        <fullName evidence="7">Transcriptional regulatory protein DegU</fullName>
    </submittedName>
</protein>
<dbReference type="GO" id="GO:0006355">
    <property type="term" value="P:regulation of DNA-templated transcription"/>
    <property type="evidence" value="ECO:0007669"/>
    <property type="project" value="InterPro"/>
</dbReference>
<evidence type="ECO:0000256" key="4">
    <source>
        <dbReference type="PROSITE-ProRule" id="PRU00169"/>
    </source>
</evidence>
<feature type="domain" description="HTH luxR-type" evidence="5">
    <location>
        <begin position="157"/>
        <end position="225"/>
    </location>
</feature>
<gene>
    <name evidence="7" type="primary">degU_1</name>
    <name evidence="7" type="ORF">SFB21_1325</name>
</gene>
<dbReference type="GO" id="GO:0000160">
    <property type="term" value="P:phosphorelay signal transduction system"/>
    <property type="evidence" value="ECO:0007669"/>
    <property type="project" value="InterPro"/>
</dbReference>
<dbReference type="PROSITE" id="PS50110">
    <property type="entry name" value="RESPONSE_REGULATORY"/>
    <property type="match status" value="1"/>
</dbReference>
<dbReference type="CDD" id="cd06170">
    <property type="entry name" value="LuxR_C_like"/>
    <property type="match status" value="1"/>
</dbReference>
<evidence type="ECO:0000313" key="8">
    <source>
        <dbReference type="Proteomes" id="UP000489961"/>
    </source>
</evidence>
<dbReference type="Proteomes" id="UP000489961">
    <property type="component" value="Unassembled WGS sequence"/>
</dbReference>
<dbReference type="InterPro" id="IPR016032">
    <property type="entry name" value="Sig_transdc_resp-reg_C-effctor"/>
</dbReference>
<evidence type="ECO:0000313" key="7">
    <source>
        <dbReference type="EMBL" id="CAB1213292.1"/>
    </source>
</evidence>
<dbReference type="PANTHER" id="PTHR44688">
    <property type="entry name" value="DNA-BINDING TRANSCRIPTIONAL ACTIVATOR DEVR_DOSR"/>
    <property type="match status" value="1"/>
</dbReference>
<name>A0A811GDX8_9GAMM</name>
<evidence type="ECO:0000259" key="6">
    <source>
        <dbReference type="PROSITE" id="PS50110"/>
    </source>
</evidence>
<keyword evidence="1" id="KW-0805">Transcription regulation</keyword>
<dbReference type="PANTHER" id="PTHR44688:SF16">
    <property type="entry name" value="DNA-BINDING TRANSCRIPTIONAL ACTIVATOR DEVR_DOSR"/>
    <property type="match status" value="1"/>
</dbReference>
<dbReference type="SMART" id="SM00421">
    <property type="entry name" value="HTH_LUXR"/>
    <property type="match status" value="1"/>
</dbReference>
<dbReference type="GO" id="GO:0003677">
    <property type="term" value="F:DNA binding"/>
    <property type="evidence" value="ECO:0007669"/>
    <property type="project" value="UniProtKB-KW"/>
</dbReference>
<dbReference type="SUPFAM" id="SSF46894">
    <property type="entry name" value="C-terminal effector domain of the bipartite response regulators"/>
    <property type="match status" value="1"/>
</dbReference>
<organism evidence="7 8">
    <name type="scientific">Acinetobacter bouvetii</name>
    <dbReference type="NCBI Taxonomy" id="202951"/>
    <lineage>
        <taxon>Bacteria</taxon>
        <taxon>Pseudomonadati</taxon>
        <taxon>Pseudomonadota</taxon>
        <taxon>Gammaproteobacteria</taxon>
        <taxon>Moraxellales</taxon>
        <taxon>Moraxellaceae</taxon>
        <taxon>Acinetobacter</taxon>
    </lineage>
</organism>
<dbReference type="Gene3D" id="1.10.10.10">
    <property type="entry name" value="Winged helix-like DNA-binding domain superfamily/Winged helix DNA-binding domain"/>
    <property type="match status" value="1"/>
</dbReference>
<comment type="caution">
    <text evidence="7">The sequence shown here is derived from an EMBL/GenBank/DDBJ whole genome shotgun (WGS) entry which is preliminary data.</text>
</comment>
<dbReference type="InterPro" id="IPR000792">
    <property type="entry name" value="Tscrpt_reg_LuxR_C"/>
</dbReference>
<feature type="modified residue" description="4-aspartylphosphate" evidence="4">
    <location>
        <position position="63"/>
    </location>
</feature>
<keyword evidence="3" id="KW-0804">Transcription</keyword>